<protein>
    <submittedName>
        <fullName evidence="10">2OG-Fe(II) oxygenase</fullName>
    </submittedName>
</protein>
<keyword evidence="11" id="KW-1185">Reference proteome</keyword>
<evidence type="ECO:0000256" key="1">
    <source>
        <dbReference type="ARBA" id="ARBA00001961"/>
    </source>
</evidence>
<proteinExistence type="predicted"/>
<evidence type="ECO:0000256" key="2">
    <source>
        <dbReference type="ARBA" id="ARBA00022723"/>
    </source>
</evidence>
<comment type="cofactor">
    <cofactor evidence="1">
        <name>L-ascorbate</name>
        <dbReference type="ChEBI" id="CHEBI:38290"/>
    </cofactor>
</comment>
<dbReference type="RefSeq" id="WP_302108941.1">
    <property type="nucleotide sequence ID" value="NZ_JAUKTR010000001.1"/>
</dbReference>
<reference evidence="10" key="1">
    <citation type="submission" date="2023-07" db="EMBL/GenBank/DDBJ databases">
        <title>Brevundimonas soil sp. nov., isolated from the soil of chemical plant.</title>
        <authorList>
            <person name="Wu N."/>
        </authorList>
    </citation>
    <scope>NUCLEOTIDE SEQUENCE</scope>
    <source>
        <strain evidence="10">XZ-24</strain>
    </source>
</reference>
<dbReference type="Pfam" id="PF13640">
    <property type="entry name" value="2OG-FeII_Oxy_3"/>
    <property type="match status" value="1"/>
</dbReference>
<evidence type="ECO:0000256" key="8">
    <source>
        <dbReference type="ARBA" id="ARBA00023180"/>
    </source>
</evidence>
<gene>
    <name evidence="10" type="ORF">Q0812_03710</name>
</gene>
<dbReference type="EMBL" id="JAUKTR010000001">
    <property type="protein sequence ID" value="MDO1558532.1"/>
    <property type="molecule type" value="Genomic_DNA"/>
</dbReference>
<evidence type="ECO:0000313" key="10">
    <source>
        <dbReference type="EMBL" id="MDO1558532.1"/>
    </source>
</evidence>
<accession>A0ABT8SMM9</accession>
<feature type="domain" description="Fe2OG dioxygenase" evidence="9">
    <location>
        <begin position="217"/>
        <end position="316"/>
    </location>
</feature>
<dbReference type="Proteomes" id="UP001169063">
    <property type="component" value="Unassembled WGS sequence"/>
</dbReference>
<dbReference type="SUPFAM" id="SSF81901">
    <property type="entry name" value="HCP-like"/>
    <property type="match status" value="1"/>
</dbReference>
<dbReference type="PANTHER" id="PTHR10869:SF246">
    <property type="entry name" value="TRANSMEMBRANE PROLYL 4-HYDROXYLASE"/>
    <property type="match status" value="1"/>
</dbReference>
<evidence type="ECO:0000313" key="11">
    <source>
        <dbReference type="Proteomes" id="UP001169063"/>
    </source>
</evidence>
<sequence>MSARQTAEKGLELWRSGRMAEAQPLIRRAAREGEPRAQYQLALWKIWGDGAERDLASGHKLLLAAAAKGVTAARLTRAALLANGTGVAEDWGAALAEVRSAAGQGDQMAQQQLALLGAMNLDAEGRPAGDPPEGRRLSESPVVDWAPNLLTPEECAWLRARAAHLLVPSRVIDPKTGQTIDHPVRTSDGGSFGPPDEDLVVRAINHRLARVTGTETAWGEPLHMLRYRPGQEYRPHFDFLPGEANQRSTTVLIYLNEDYEGGETAFASGLKIRGGLGDAIVFRNLLADGRGDPMSKHAGLPVTAGEKWLATRWIRQRPYHPWGLQPS</sequence>
<dbReference type="InterPro" id="IPR005123">
    <property type="entry name" value="Oxoglu/Fe-dep_dioxygenase_dom"/>
</dbReference>
<name>A0ABT8SMM9_9CAUL</name>
<dbReference type="PANTHER" id="PTHR10869">
    <property type="entry name" value="PROLYL 4-HYDROXYLASE ALPHA SUBUNIT"/>
    <property type="match status" value="1"/>
</dbReference>
<keyword evidence="4" id="KW-0847">Vitamin C</keyword>
<evidence type="ECO:0000256" key="4">
    <source>
        <dbReference type="ARBA" id="ARBA00022896"/>
    </source>
</evidence>
<dbReference type="PROSITE" id="PS51471">
    <property type="entry name" value="FE2OG_OXY"/>
    <property type="match status" value="1"/>
</dbReference>
<dbReference type="InterPro" id="IPR006620">
    <property type="entry name" value="Pro_4_hyd_alph"/>
</dbReference>
<evidence type="ECO:0000256" key="6">
    <source>
        <dbReference type="ARBA" id="ARBA00023002"/>
    </source>
</evidence>
<dbReference type="Gene3D" id="2.60.120.620">
    <property type="entry name" value="q2cbj1_9rhob like domain"/>
    <property type="match status" value="1"/>
</dbReference>
<evidence type="ECO:0000256" key="5">
    <source>
        <dbReference type="ARBA" id="ARBA00022964"/>
    </source>
</evidence>
<evidence type="ECO:0000256" key="3">
    <source>
        <dbReference type="ARBA" id="ARBA00022824"/>
    </source>
</evidence>
<organism evidence="10 11">
    <name type="scientific">Peiella sedimenti</name>
    <dbReference type="NCBI Taxonomy" id="3061083"/>
    <lineage>
        <taxon>Bacteria</taxon>
        <taxon>Pseudomonadati</taxon>
        <taxon>Pseudomonadota</taxon>
        <taxon>Alphaproteobacteria</taxon>
        <taxon>Caulobacterales</taxon>
        <taxon>Caulobacteraceae</taxon>
        <taxon>Peiella</taxon>
    </lineage>
</organism>
<dbReference type="InterPro" id="IPR045054">
    <property type="entry name" value="P4HA-like"/>
</dbReference>
<keyword evidence="3" id="KW-0256">Endoplasmic reticulum</keyword>
<keyword evidence="5" id="KW-0223">Dioxygenase</keyword>
<evidence type="ECO:0000259" key="9">
    <source>
        <dbReference type="PROSITE" id="PS51471"/>
    </source>
</evidence>
<keyword evidence="7" id="KW-0408">Iron</keyword>
<keyword evidence="6" id="KW-0560">Oxidoreductase</keyword>
<dbReference type="InterPro" id="IPR011990">
    <property type="entry name" value="TPR-like_helical_dom_sf"/>
</dbReference>
<comment type="caution">
    <text evidence="10">The sequence shown here is derived from an EMBL/GenBank/DDBJ whole genome shotgun (WGS) entry which is preliminary data.</text>
</comment>
<keyword evidence="8" id="KW-0325">Glycoprotein</keyword>
<evidence type="ECO:0000256" key="7">
    <source>
        <dbReference type="ARBA" id="ARBA00023004"/>
    </source>
</evidence>
<keyword evidence="2" id="KW-0479">Metal-binding</keyword>
<dbReference type="SMART" id="SM00702">
    <property type="entry name" value="P4Hc"/>
    <property type="match status" value="1"/>
</dbReference>
<dbReference type="Gene3D" id="1.25.40.10">
    <property type="entry name" value="Tetratricopeptide repeat domain"/>
    <property type="match status" value="1"/>
</dbReference>
<dbReference type="InterPro" id="IPR044862">
    <property type="entry name" value="Pro_4_hyd_alph_FE2OG_OXY"/>
</dbReference>